<evidence type="ECO:0000256" key="1">
    <source>
        <dbReference type="SAM" id="MobiDB-lite"/>
    </source>
</evidence>
<gene>
    <name evidence="2" type="ORF">MCC10015_2247</name>
</gene>
<feature type="compositionally biased region" description="Basic residues" evidence="1">
    <location>
        <begin position="191"/>
        <end position="202"/>
    </location>
</feature>
<organism evidence="2 3">
    <name type="scientific">Bifidobacterium longum subsp. longum</name>
    <dbReference type="NCBI Taxonomy" id="1679"/>
    <lineage>
        <taxon>Bacteria</taxon>
        <taxon>Bacillati</taxon>
        <taxon>Actinomycetota</taxon>
        <taxon>Actinomycetes</taxon>
        <taxon>Bifidobacteriales</taxon>
        <taxon>Bifidobacteriaceae</taxon>
        <taxon>Bifidobacterium</taxon>
    </lineage>
</organism>
<dbReference type="Proteomes" id="UP000293441">
    <property type="component" value="Unassembled WGS sequence"/>
</dbReference>
<evidence type="ECO:0000313" key="2">
    <source>
        <dbReference type="EMBL" id="TCD94958.1"/>
    </source>
</evidence>
<accession>A0A4R0T3Q0</accession>
<name>A0A4R0T3Q0_BIFLL</name>
<feature type="region of interest" description="Disordered" evidence="1">
    <location>
        <begin position="170"/>
        <end position="202"/>
    </location>
</feature>
<protein>
    <recommendedName>
        <fullName evidence="4">TnpcX</fullName>
    </recommendedName>
</protein>
<sequence length="202" mass="22258">MQPNGNVIVDTICRTAKLGTTITGATENGDVTVIEAEPVEPINECPTCGQPGVFRDHVIRSLVDLPIVGHPTTSCAPSTLPVHQQALLAEDLPCWPCLRARQFKDHGPGDPLDPATTLPKSDERCRCTQVIRPGVGYEVSQVLFRLMKPVFETTYGAQRTPMPKLPQHRLPHQTHDSGIHTLNPHACNRYRPARSHHHASRP</sequence>
<evidence type="ECO:0008006" key="4">
    <source>
        <dbReference type="Google" id="ProtNLM"/>
    </source>
</evidence>
<dbReference type="EMBL" id="SHPX01000072">
    <property type="protein sequence ID" value="TCD94958.1"/>
    <property type="molecule type" value="Genomic_DNA"/>
</dbReference>
<comment type="caution">
    <text evidence="2">The sequence shown here is derived from an EMBL/GenBank/DDBJ whole genome shotgun (WGS) entry which is preliminary data.</text>
</comment>
<proteinExistence type="predicted"/>
<dbReference type="AlphaFoldDB" id="A0A4R0T3Q0"/>
<evidence type="ECO:0000313" key="3">
    <source>
        <dbReference type="Proteomes" id="UP000293441"/>
    </source>
</evidence>
<reference evidence="2 3" key="1">
    <citation type="journal article" date="2018" name="Sci. Rep.">
        <title>Genomic diversity and distribution of Bifidobacterium longum subsp. longum across the human lifespan.</title>
        <authorList>
            <person name="Odamaki T."/>
            <person name="Bottacini F."/>
            <person name="Kato K."/>
            <person name="Mitsuyama E."/>
            <person name="Yoshida K."/>
            <person name="Horigome A."/>
            <person name="Xiao J.Z."/>
            <person name="van Sinderen D."/>
        </authorList>
    </citation>
    <scope>NUCLEOTIDE SEQUENCE [LARGE SCALE GENOMIC DNA]</scope>
    <source>
        <strain evidence="2 3">MCC10015</strain>
    </source>
</reference>